<dbReference type="STRING" id="1202772.A0A1V9ZGJ5"/>
<dbReference type="InterPro" id="IPR002189">
    <property type="entry name" value="CapZ_alpha"/>
</dbReference>
<evidence type="ECO:0000256" key="5">
    <source>
        <dbReference type="RuleBase" id="RU365077"/>
    </source>
</evidence>
<sequence length="299" mass="33558">MEGEYAHVSDDEKLAVATRLLLSSPPGEIRDVAKDVVKLLPAGLLTDAKLRGVLRAYNVKHCTGVMTPEGTHRVVICQAGEVDPTHYIDTKSKKVWGFDHLTQELLAHDVSDCPEKFTMPTEPFRLAVQQALDGYVFTQFANQGAAAVFSTGDNELTIVLSTERINLRNYWCDRDYATATKRVLTSGRWTSQWTLNLDSRVLKGAIDLHVHYYEDGNLQLQSRKAVETTLASTDASVVGAAVVQAIRDEEHVIHSNLEDMYINMSEETFKEMRRVMPVTQTKMEWSIHAHRTAKDLGQK</sequence>
<evidence type="ECO:0000256" key="4">
    <source>
        <dbReference type="ARBA" id="ARBA00023203"/>
    </source>
</evidence>
<evidence type="ECO:0000256" key="3">
    <source>
        <dbReference type="ARBA" id="ARBA00022467"/>
    </source>
</evidence>
<dbReference type="GO" id="GO:0030863">
    <property type="term" value="C:cortical cytoskeleton"/>
    <property type="evidence" value="ECO:0007669"/>
    <property type="project" value="TreeGrafter"/>
</dbReference>
<comment type="subunit">
    <text evidence="5">Heterodimer of an alpha and a beta subunit.</text>
</comment>
<dbReference type="Pfam" id="PF01267">
    <property type="entry name" value="F-actin_cap_A"/>
    <property type="match status" value="1"/>
</dbReference>
<dbReference type="Gene3D" id="3.90.1150.210">
    <property type="entry name" value="F-actin capping protein, beta subunit"/>
    <property type="match status" value="1"/>
</dbReference>
<proteinExistence type="inferred from homology"/>
<dbReference type="PROSITE" id="PS00748">
    <property type="entry name" value="F_ACTIN_CAPPING_A_1"/>
    <property type="match status" value="1"/>
</dbReference>
<keyword evidence="7" id="KW-1185">Reference proteome</keyword>
<evidence type="ECO:0000313" key="6">
    <source>
        <dbReference type="EMBL" id="OQR97077.1"/>
    </source>
</evidence>
<accession>A0A1V9ZGJ5</accession>
<evidence type="ECO:0000256" key="1">
    <source>
        <dbReference type="ARBA" id="ARBA00010479"/>
    </source>
</evidence>
<dbReference type="PRINTS" id="PR00191">
    <property type="entry name" value="FACTINCAPA"/>
</dbReference>
<protein>
    <recommendedName>
        <fullName evidence="2 5">F-actin-capping protein subunit alpha</fullName>
    </recommendedName>
</protein>
<dbReference type="GO" id="GO:0051015">
    <property type="term" value="F:actin filament binding"/>
    <property type="evidence" value="ECO:0007669"/>
    <property type="project" value="TreeGrafter"/>
</dbReference>
<dbReference type="InterPro" id="IPR017865">
    <property type="entry name" value="F-actin_cap_asu_CS"/>
</dbReference>
<keyword evidence="3 5" id="KW-0117">Actin capping</keyword>
<dbReference type="InterPro" id="IPR042489">
    <property type="entry name" value="CapZ_alpha_1"/>
</dbReference>
<comment type="similarity">
    <text evidence="1 5">Belongs to the F-actin-capping protein alpha subunit family.</text>
</comment>
<comment type="function">
    <text evidence="5">F-actin-capping proteins bind in a Ca(2+)-independent manner to the fast growing ends of actin filaments (barbed end) thereby blocking the exchange of subunits at these ends. Unlike other capping proteins (such as gelsolin and severin), these proteins do not sever actin filaments.</text>
</comment>
<dbReference type="Gene3D" id="3.30.1140.60">
    <property type="entry name" value="F-actin capping protein, alpha subunit"/>
    <property type="match status" value="1"/>
</dbReference>
<dbReference type="GO" id="GO:0008290">
    <property type="term" value="C:F-actin capping protein complex"/>
    <property type="evidence" value="ECO:0007669"/>
    <property type="project" value="UniProtKB-UniRule"/>
</dbReference>
<dbReference type="InterPro" id="IPR042276">
    <property type="entry name" value="CapZ_alpha/beta_2"/>
</dbReference>
<dbReference type="PANTHER" id="PTHR10653:SF0">
    <property type="entry name" value="F-ACTIN-CAPPING PROTEIN SUBUNIT ALPHA"/>
    <property type="match status" value="1"/>
</dbReference>
<dbReference type="AlphaFoldDB" id="A0A1V9ZGJ5"/>
<evidence type="ECO:0000313" key="7">
    <source>
        <dbReference type="Proteomes" id="UP000243579"/>
    </source>
</evidence>
<gene>
    <name evidence="6" type="ORF">ACHHYP_12724</name>
</gene>
<dbReference type="PANTHER" id="PTHR10653">
    <property type="entry name" value="F-ACTIN-CAPPING PROTEIN SUBUNIT ALPHA"/>
    <property type="match status" value="1"/>
</dbReference>
<dbReference type="EMBL" id="JNBR01000123">
    <property type="protein sequence ID" value="OQR97077.1"/>
    <property type="molecule type" value="Genomic_DNA"/>
</dbReference>
<organism evidence="6 7">
    <name type="scientific">Achlya hypogyna</name>
    <name type="common">Oomycete</name>
    <name type="synonym">Protoachlya hypogyna</name>
    <dbReference type="NCBI Taxonomy" id="1202772"/>
    <lineage>
        <taxon>Eukaryota</taxon>
        <taxon>Sar</taxon>
        <taxon>Stramenopiles</taxon>
        <taxon>Oomycota</taxon>
        <taxon>Saprolegniomycetes</taxon>
        <taxon>Saprolegniales</taxon>
        <taxon>Achlyaceae</taxon>
        <taxon>Achlya</taxon>
    </lineage>
</organism>
<name>A0A1V9ZGJ5_ACHHY</name>
<dbReference type="GO" id="GO:0030036">
    <property type="term" value="P:actin cytoskeleton organization"/>
    <property type="evidence" value="ECO:0007669"/>
    <property type="project" value="TreeGrafter"/>
</dbReference>
<keyword evidence="4 5" id="KW-0009">Actin-binding</keyword>
<reference evidence="6 7" key="1">
    <citation type="journal article" date="2014" name="Genome Biol. Evol.">
        <title>The secreted proteins of Achlya hypogyna and Thraustotheca clavata identify the ancestral oomycete secretome and reveal gene acquisitions by horizontal gene transfer.</title>
        <authorList>
            <person name="Misner I."/>
            <person name="Blouin N."/>
            <person name="Leonard G."/>
            <person name="Richards T.A."/>
            <person name="Lane C.E."/>
        </authorList>
    </citation>
    <scope>NUCLEOTIDE SEQUENCE [LARGE SCALE GENOMIC DNA]</scope>
    <source>
        <strain evidence="6 7">ATCC 48635</strain>
    </source>
</reference>
<comment type="caution">
    <text evidence="6">The sequence shown here is derived from an EMBL/GenBank/DDBJ whole genome shotgun (WGS) entry which is preliminary data.</text>
</comment>
<dbReference type="SUPFAM" id="SSF90096">
    <property type="entry name" value="Subunits of heterodimeric actin filament capping protein Capz"/>
    <property type="match status" value="1"/>
</dbReference>
<evidence type="ECO:0000256" key="2">
    <source>
        <dbReference type="ARBA" id="ARBA00014038"/>
    </source>
</evidence>
<dbReference type="OrthoDB" id="340550at2759"/>
<dbReference type="Proteomes" id="UP000243579">
    <property type="component" value="Unassembled WGS sequence"/>
</dbReference>
<dbReference type="GO" id="GO:0051016">
    <property type="term" value="P:barbed-end actin filament capping"/>
    <property type="evidence" value="ECO:0007669"/>
    <property type="project" value="UniProtKB-UniRule"/>
</dbReference>
<dbReference type="InterPro" id="IPR037282">
    <property type="entry name" value="CapZ_alpha/beta"/>
</dbReference>